<proteinExistence type="predicted"/>
<dbReference type="InterPro" id="IPR052336">
    <property type="entry name" value="MlaD_Phospholipid_Transporter"/>
</dbReference>
<gene>
    <name evidence="3" type="ORF">ACFPIK_02970</name>
</gene>
<accession>A0ABW0BT75</accession>
<keyword evidence="4" id="KW-1185">Reference proteome</keyword>
<dbReference type="Pfam" id="PF02470">
    <property type="entry name" value="MlaD"/>
    <property type="match status" value="1"/>
</dbReference>
<organism evidence="3 4">
    <name type="scientific">Algoriphagus aquatilis</name>
    <dbReference type="NCBI Taxonomy" id="490186"/>
    <lineage>
        <taxon>Bacteria</taxon>
        <taxon>Pseudomonadati</taxon>
        <taxon>Bacteroidota</taxon>
        <taxon>Cytophagia</taxon>
        <taxon>Cytophagales</taxon>
        <taxon>Cyclobacteriaceae</taxon>
        <taxon>Algoriphagus</taxon>
    </lineage>
</organism>
<dbReference type="InterPro" id="IPR003399">
    <property type="entry name" value="Mce/MlaD"/>
</dbReference>
<dbReference type="PANTHER" id="PTHR33371">
    <property type="entry name" value="INTERMEMBRANE PHOSPHOLIPID TRANSPORT SYSTEM BINDING PROTEIN MLAD-RELATED"/>
    <property type="match status" value="1"/>
</dbReference>
<dbReference type="RefSeq" id="WP_377912063.1">
    <property type="nucleotide sequence ID" value="NZ_JBHSKS010000002.1"/>
</dbReference>
<evidence type="ECO:0000313" key="3">
    <source>
        <dbReference type="EMBL" id="MFC5190714.1"/>
    </source>
</evidence>
<reference evidence="4" key="1">
    <citation type="journal article" date="2019" name="Int. J. Syst. Evol. Microbiol.">
        <title>The Global Catalogue of Microorganisms (GCM) 10K type strain sequencing project: providing services to taxonomists for standard genome sequencing and annotation.</title>
        <authorList>
            <consortium name="The Broad Institute Genomics Platform"/>
            <consortium name="The Broad Institute Genome Sequencing Center for Infectious Disease"/>
            <person name="Wu L."/>
            <person name="Ma J."/>
        </authorList>
    </citation>
    <scope>NUCLEOTIDE SEQUENCE [LARGE SCALE GENOMIC DNA]</scope>
    <source>
        <strain evidence="4">CGMCC 1.7030</strain>
    </source>
</reference>
<dbReference type="EMBL" id="JBHSKS010000002">
    <property type="protein sequence ID" value="MFC5190714.1"/>
    <property type="molecule type" value="Genomic_DNA"/>
</dbReference>
<dbReference type="PANTHER" id="PTHR33371:SF4">
    <property type="entry name" value="INTERMEMBRANE PHOSPHOLIPID TRANSPORT SYSTEM BINDING PROTEIN MLAD"/>
    <property type="match status" value="1"/>
</dbReference>
<evidence type="ECO:0000259" key="2">
    <source>
        <dbReference type="Pfam" id="PF02470"/>
    </source>
</evidence>
<comment type="caution">
    <text evidence="3">The sequence shown here is derived from an EMBL/GenBank/DDBJ whole genome shotgun (WGS) entry which is preliminary data.</text>
</comment>
<sequence length="320" mass="35369">MKDNKKIANTKLGALVVAGMIFLVFSLYMIGKNQNIFGSSIIVIAEVTEVNGLLPGNNVRFKGMDIGTVRDIEMWNDSTIHIRMLIHKSMVPYIQKNALTTINSDGLMGNKIIQIHPQEGGSAPIEPGDILYSLPQLDTEALMGKLENSGEYLEKTLANLAEITDKLNQSEAFWNLLSDPTLSSEIKSSVVEFRNAGANAAQLAKEGRDMIRTLREGDGMVNKIFTDTVSAARLENSLKQLEQAGADAALVMKSVREVMAQVESGQGTAGMILSDSAFKAQMQRTMLNVESSTYNFNQNMEALKSNFLFRKYFKKQEKEK</sequence>
<keyword evidence="1" id="KW-1133">Transmembrane helix</keyword>
<evidence type="ECO:0000256" key="1">
    <source>
        <dbReference type="SAM" id="Phobius"/>
    </source>
</evidence>
<protein>
    <submittedName>
        <fullName evidence="3">MlaD family protein</fullName>
    </submittedName>
</protein>
<keyword evidence="1" id="KW-0472">Membrane</keyword>
<evidence type="ECO:0000313" key="4">
    <source>
        <dbReference type="Proteomes" id="UP001596163"/>
    </source>
</evidence>
<feature type="domain" description="Mce/MlaD" evidence="2">
    <location>
        <begin position="43"/>
        <end position="117"/>
    </location>
</feature>
<feature type="transmembrane region" description="Helical" evidence="1">
    <location>
        <begin position="12"/>
        <end position="31"/>
    </location>
</feature>
<name>A0ABW0BT75_9BACT</name>
<keyword evidence="1" id="KW-0812">Transmembrane</keyword>
<dbReference type="Proteomes" id="UP001596163">
    <property type="component" value="Unassembled WGS sequence"/>
</dbReference>